<keyword evidence="3" id="KW-0479">Metal-binding</keyword>
<dbReference type="InterPro" id="IPR013785">
    <property type="entry name" value="Aldolase_TIM"/>
</dbReference>
<dbReference type="InterPro" id="IPR023867">
    <property type="entry name" value="Sulphatase_maturase_rSAM"/>
</dbReference>
<dbReference type="PANTHER" id="PTHR43273">
    <property type="entry name" value="ANAEROBIC SULFATASE-MATURATING ENZYME HOMOLOG ASLB-RELATED"/>
    <property type="match status" value="1"/>
</dbReference>
<sequence>MNRLSEGNIPVGPVEMVVLQSTSFCNLNCSYCYLSEESRRNKSAMAISTIETIFEKLLSSRYVDKTLRVSWHSGEPLILKPSYYREAIERILKIRDYYCLSDFNIRFDIQTNGTLINQEWCDLINEYGELLTIGVSCDGPASLHDLYRKNWSGKPSHTLTQQGMQLLCENGIDFDVIAVVSPESLEHPVEFLEYFSRFSKYIREFHFNLHDEIFIDSEDSKKIESYANKYDLFLRSLLNEISKHENKKFPQIRNFSIFYNMLFGEANGRQKYDARSMSKPFKTLSIEANGDLTTFYAGLTVDECKDLKDLYGDGKGLVVGNVLNASLDEIANSTKLQKIASDFEASHRACEAGCEYFNLCSGGYNLIKFRRFERFNVAQTPECLIHVKTFANTLLSHLNESN</sequence>
<dbReference type="SFLD" id="SFLDG01072">
    <property type="entry name" value="dehydrogenase_like"/>
    <property type="match status" value="1"/>
</dbReference>
<evidence type="ECO:0000313" key="7">
    <source>
        <dbReference type="EMBL" id="XBS19729.1"/>
    </source>
</evidence>
<dbReference type="Pfam" id="PF04055">
    <property type="entry name" value="Radical_SAM"/>
    <property type="match status" value="1"/>
</dbReference>
<keyword evidence="2" id="KW-0949">S-adenosyl-L-methionine</keyword>
<dbReference type="EMBL" id="CP157743">
    <property type="protein sequence ID" value="XBS19729.1"/>
    <property type="molecule type" value="Genomic_DNA"/>
</dbReference>
<name>A0AAU7NRU4_9GAMM</name>
<dbReference type="Gene3D" id="3.20.20.70">
    <property type="entry name" value="Aldolase class I"/>
    <property type="match status" value="1"/>
</dbReference>
<dbReference type="Proteomes" id="UP001225378">
    <property type="component" value="Chromosome"/>
</dbReference>
<dbReference type="InterPro" id="IPR058240">
    <property type="entry name" value="rSAM_sf"/>
</dbReference>
<evidence type="ECO:0000256" key="3">
    <source>
        <dbReference type="ARBA" id="ARBA00022723"/>
    </source>
</evidence>
<comment type="cofactor">
    <cofactor evidence="1">
        <name>[4Fe-4S] cluster</name>
        <dbReference type="ChEBI" id="CHEBI:49883"/>
    </cofactor>
</comment>
<evidence type="ECO:0000256" key="5">
    <source>
        <dbReference type="ARBA" id="ARBA00023014"/>
    </source>
</evidence>
<dbReference type="GO" id="GO:0051536">
    <property type="term" value="F:iron-sulfur cluster binding"/>
    <property type="evidence" value="ECO:0007669"/>
    <property type="project" value="UniProtKB-KW"/>
</dbReference>
<dbReference type="SFLD" id="SFLDG01386">
    <property type="entry name" value="main_SPASM_domain-containing"/>
    <property type="match status" value="1"/>
</dbReference>
<keyword evidence="4" id="KW-0408">Iron</keyword>
<organism evidence="7 8">
    <name type="scientific">Methylomarinum roseum</name>
    <dbReference type="NCBI Taxonomy" id="3067653"/>
    <lineage>
        <taxon>Bacteria</taxon>
        <taxon>Pseudomonadati</taxon>
        <taxon>Pseudomonadota</taxon>
        <taxon>Gammaproteobacteria</taxon>
        <taxon>Methylococcales</taxon>
        <taxon>Methylococcaceae</taxon>
        <taxon>Methylomarinum</taxon>
    </lineage>
</organism>
<dbReference type="GO" id="GO:0046872">
    <property type="term" value="F:metal ion binding"/>
    <property type="evidence" value="ECO:0007669"/>
    <property type="project" value="UniProtKB-KW"/>
</dbReference>
<gene>
    <name evidence="7" type="ORF">Q9L42_015380</name>
</gene>
<evidence type="ECO:0000313" key="8">
    <source>
        <dbReference type="Proteomes" id="UP001225378"/>
    </source>
</evidence>
<evidence type="ECO:0000256" key="4">
    <source>
        <dbReference type="ARBA" id="ARBA00023004"/>
    </source>
</evidence>
<evidence type="ECO:0000256" key="2">
    <source>
        <dbReference type="ARBA" id="ARBA00022691"/>
    </source>
</evidence>
<dbReference type="KEGG" id="mech:Q9L42_015380"/>
<accession>A0AAU7NRU4</accession>
<protein>
    <submittedName>
        <fullName evidence="7">Radical SAM protein</fullName>
    </submittedName>
</protein>
<dbReference type="CDD" id="cd01335">
    <property type="entry name" value="Radical_SAM"/>
    <property type="match status" value="1"/>
</dbReference>
<keyword evidence="5" id="KW-0411">Iron-sulfur</keyword>
<evidence type="ECO:0000256" key="1">
    <source>
        <dbReference type="ARBA" id="ARBA00001966"/>
    </source>
</evidence>
<reference evidence="7 8" key="1">
    <citation type="journal article" date="2024" name="Microbiology">
        <title>Methylomarinum rosea sp. nov., a novel halophilic methanotrophic bacterium from the hypersaline Lake Elton.</title>
        <authorList>
            <person name="Suleimanov R.Z."/>
            <person name="Oshkin I.Y."/>
            <person name="Danilova O.V."/>
            <person name="Suzina N.E."/>
            <person name="Dedysh S.N."/>
        </authorList>
    </citation>
    <scope>NUCLEOTIDE SEQUENCE [LARGE SCALE GENOMIC DNA]</scope>
    <source>
        <strain evidence="7 8">Ch1-1</strain>
    </source>
</reference>
<evidence type="ECO:0000259" key="6">
    <source>
        <dbReference type="PROSITE" id="PS51918"/>
    </source>
</evidence>
<keyword evidence="8" id="KW-1185">Reference proteome</keyword>
<feature type="domain" description="Radical SAM core" evidence="6">
    <location>
        <begin position="11"/>
        <end position="253"/>
    </location>
</feature>
<dbReference type="SFLD" id="SFLDG01067">
    <property type="entry name" value="SPASM/twitch_domain_containing"/>
    <property type="match status" value="1"/>
</dbReference>
<dbReference type="SUPFAM" id="SSF102114">
    <property type="entry name" value="Radical SAM enzymes"/>
    <property type="match status" value="1"/>
</dbReference>
<dbReference type="PANTHER" id="PTHR43273:SF8">
    <property type="entry name" value="RADICAL SAM DOMAIN PROTEIN"/>
    <property type="match status" value="1"/>
</dbReference>
<dbReference type="SFLD" id="SFLDS00029">
    <property type="entry name" value="Radical_SAM"/>
    <property type="match status" value="1"/>
</dbReference>
<dbReference type="RefSeq" id="WP_305907526.1">
    <property type="nucleotide sequence ID" value="NZ_CP157743.1"/>
</dbReference>
<dbReference type="InterPro" id="IPR007197">
    <property type="entry name" value="rSAM"/>
</dbReference>
<dbReference type="AlphaFoldDB" id="A0AAU7NRU4"/>
<dbReference type="PROSITE" id="PS51918">
    <property type="entry name" value="RADICAL_SAM"/>
    <property type="match status" value="1"/>
</dbReference>
<proteinExistence type="predicted"/>
<dbReference type="GO" id="GO:0016491">
    <property type="term" value="F:oxidoreductase activity"/>
    <property type="evidence" value="ECO:0007669"/>
    <property type="project" value="InterPro"/>
</dbReference>